<name>A0A9P4JR20_9PLEO</name>
<gene>
    <name evidence="3" type="ORF">GQ43DRAFT_49457</name>
</gene>
<keyword evidence="2" id="KW-0732">Signal</keyword>
<comment type="caution">
    <text evidence="3">The sequence shown here is derived from an EMBL/GenBank/DDBJ whole genome shotgun (WGS) entry which is preliminary data.</text>
</comment>
<keyword evidence="4" id="KW-1185">Reference proteome</keyword>
<evidence type="ECO:0000313" key="3">
    <source>
        <dbReference type="EMBL" id="KAF2201028.1"/>
    </source>
</evidence>
<sequence>MLQITALTALFAALAAAESTTSVSILIPGFDPKAPPSITAIASNAQVTTYSLSCKEGVNSLVSEYNSGLSAYATQFGDLSSLINDMTSDVQLPQITGLPDARKRREYKPRGLGDMLKRADDPLETEHFCLPFTIVQGPSTYEAHLSISEINIDLNMACNFGKGEIFKADATCTSNGSGNIMGATVSKGPQTTTMGKDEYAEWVAHVPVTIAAGNGKGAAQTGTTTQASGAGASTTPSGTGAAPPKSTGMASGLKVSSSVSAMIGAAGVVLGAALAL</sequence>
<evidence type="ECO:0000313" key="4">
    <source>
        <dbReference type="Proteomes" id="UP000799536"/>
    </source>
</evidence>
<organism evidence="3 4">
    <name type="scientific">Delitschia confertaspora ATCC 74209</name>
    <dbReference type="NCBI Taxonomy" id="1513339"/>
    <lineage>
        <taxon>Eukaryota</taxon>
        <taxon>Fungi</taxon>
        <taxon>Dikarya</taxon>
        <taxon>Ascomycota</taxon>
        <taxon>Pezizomycotina</taxon>
        <taxon>Dothideomycetes</taxon>
        <taxon>Pleosporomycetidae</taxon>
        <taxon>Pleosporales</taxon>
        <taxon>Delitschiaceae</taxon>
        <taxon>Delitschia</taxon>
    </lineage>
</organism>
<feature type="compositionally biased region" description="Low complexity" evidence="1">
    <location>
        <begin position="217"/>
        <end position="245"/>
    </location>
</feature>
<dbReference type="OrthoDB" id="3689315at2759"/>
<reference evidence="3" key="1">
    <citation type="journal article" date="2020" name="Stud. Mycol.">
        <title>101 Dothideomycetes genomes: a test case for predicting lifestyles and emergence of pathogens.</title>
        <authorList>
            <person name="Haridas S."/>
            <person name="Albert R."/>
            <person name="Binder M."/>
            <person name="Bloem J."/>
            <person name="Labutti K."/>
            <person name="Salamov A."/>
            <person name="Andreopoulos B."/>
            <person name="Baker S."/>
            <person name="Barry K."/>
            <person name="Bills G."/>
            <person name="Bluhm B."/>
            <person name="Cannon C."/>
            <person name="Castanera R."/>
            <person name="Culley D."/>
            <person name="Daum C."/>
            <person name="Ezra D."/>
            <person name="Gonzalez J."/>
            <person name="Henrissat B."/>
            <person name="Kuo A."/>
            <person name="Liang C."/>
            <person name="Lipzen A."/>
            <person name="Lutzoni F."/>
            <person name="Magnuson J."/>
            <person name="Mondo S."/>
            <person name="Nolan M."/>
            <person name="Ohm R."/>
            <person name="Pangilinan J."/>
            <person name="Park H.-J."/>
            <person name="Ramirez L."/>
            <person name="Alfaro M."/>
            <person name="Sun H."/>
            <person name="Tritt A."/>
            <person name="Yoshinaga Y."/>
            <person name="Zwiers L.-H."/>
            <person name="Turgeon B."/>
            <person name="Goodwin S."/>
            <person name="Spatafora J."/>
            <person name="Crous P."/>
            <person name="Grigoriev I."/>
        </authorList>
    </citation>
    <scope>NUCLEOTIDE SEQUENCE</scope>
    <source>
        <strain evidence="3">ATCC 74209</strain>
    </source>
</reference>
<feature type="region of interest" description="Disordered" evidence="1">
    <location>
        <begin position="215"/>
        <end position="250"/>
    </location>
</feature>
<dbReference type="Proteomes" id="UP000799536">
    <property type="component" value="Unassembled WGS sequence"/>
</dbReference>
<accession>A0A9P4JR20</accession>
<protein>
    <submittedName>
        <fullName evidence="3">Uncharacterized protein</fullName>
    </submittedName>
</protein>
<dbReference type="AlphaFoldDB" id="A0A9P4JR20"/>
<evidence type="ECO:0000256" key="2">
    <source>
        <dbReference type="SAM" id="SignalP"/>
    </source>
</evidence>
<feature type="signal peptide" evidence="2">
    <location>
        <begin position="1"/>
        <end position="17"/>
    </location>
</feature>
<proteinExistence type="predicted"/>
<dbReference type="EMBL" id="ML993994">
    <property type="protein sequence ID" value="KAF2201028.1"/>
    <property type="molecule type" value="Genomic_DNA"/>
</dbReference>
<evidence type="ECO:0000256" key="1">
    <source>
        <dbReference type="SAM" id="MobiDB-lite"/>
    </source>
</evidence>
<feature type="chain" id="PRO_5040415343" evidence="2">
    <location>
        <begin position="18"/>
        <end position="276"/>
    </location>
</feature>